<evidence type="ECO:0000313" key="2">
    <source>
        <dbReference type="EMBL" id="KKC34541.1"/>
    </source>
</evidence>
<reference evidence="2 4" key="1">
    <citation type="submission" date="2015-03" db="EMBL/GenBank/DDBJ databases">
        <authorList>
            <person name="Lepp D."/>
            <person name="Hassan Y.I."/>
            <person name="Li X.-Z."/>
            <person name="Zhou T."/>
        </authorList>
    </citation>
    <scope>NUCLEOTIDE SEQUENCE [LARGE SCALE GENOMIC DNA]</scope>
    <source>
        <strain evidence="2 4">Cr7-05</strain>
    </source>
</reference>
<dbReference type="Pfam" id="PF01381">
    <property type="entry name" value="HTH_3"/>
    <property type="match status" value="1"/>
</dbReference>
<protein>
    <submittedName>
        <fullName evidence="3">Helix-turn-helix</fullName>
    </submittedName>
</protein>
<dbReference type="STRING" id="728005.SAMN04488059_1454"/>
<dbReference type="PROSITE" id="PS50943">
    <property type="entry name" value="HTH_CROC1"/>
    <property type="match status" value="1"/>
</dbReference>
<dbReference type="SUPFAM" id="SSF47413">
    <property type="entry name" value="lambda repressor-like DNA-binding domains"/>
    <property type="match status" value="1"/>
</dbReference>
<proteinExistence type="predicted"/>
<dbReference type="PATRIC" id="fig|728005.3.peg.2126"/>
<dbReference type="InterPro" id="IPR010982">
    <property type="entry name" value="Lambda_DNA-bd_dom_sf"/>
</dbReference>
<feature type="domain" description="HTH cro/C1-type" evidence="1">
    <location>
        <begin position="12"/>
        <end position="66"/>
    </location>
</feature>
<evidence type="ECO:0000313" key="4">
    <source>
        <dbReference type="Proteomes" id="UP000033519"/>
    </source>
</evidence>
<dbReference type="GO" id="GO:0003677">
    <property type="term" value="F:DNA binding"/>
    <property type="evidence" value="ECO:0007669"/>
    <property type="project" value="InterPro"/>
</dbReference>
<organism evidence="3 5">
    <name type="scientific">Devosia psychrophila</name>
    <dbReference type="NCBI Taxonomy" id="728005"/>
    <lineage>
        <taxon>Bacteria</taxon>
        <taxon>Pseudomonadati</taxon>
        <taxon>Pseudomonadota</taxon>
        <taxon>Alphaproteobacteria</taxon>
        <taxon>Hyphomicrobiales</taxon>
        <taxon>Devosiaceae</taxon>
        <taxon>Devosia</taxon>
    </lineage>
</organism>
<dbReference type="OrthoDB" id="6386497at2"/>
<keyword evidence="4" id="KW-1185">Reference proteome</keyword>
<evidence type="ECO:0000313" key="3">
    <source>
        <dbReference type="EMBL" id="SFD35736.1"/>
    </source>
</evidence>
<gene>
    <name evidence="3" type="ORF">SAMN04488059_1454</name>
    <name evidence="2" type="ORF">WH91_02260</name>
</gene>
<dbReference type="RefSeq" id="WP_046169398.1">
    <property type="nucleotide sequence ID" value="NZ_FOMB01000045.1"/>
</dbReference>
<dbReference type="SMART" id="SM00530">
    <property type="entry name" value="HTH_XRE"/>
    <property type="match status" value="1"/>
</dbReference>
<evidence type="ECO:0000259" key="1">
    <source>
        <dbReference type="PROSITE" id="PS50943"/>
    </source>
</evidence>
<dbReference type="EMBL" id="LAPV01000017">
    <property type="protein sequence ID" value="KKC34541.1"/>
    <property type="molecule type" value="Genomic_DNA"/>
</dbReference>
<dbReference type="Proteomes" id="UP000033519">
    <property type="component" value="Unassembled WGS sequence"/>
</dbReference>
<evidence type="ECO:0000313" key="5">
    <source>
        <dbReference type="Proteomes" id="UP000182258"/>
    </source>
</evidence>
<dbReference type="InterPro" id="IPR001387">
    <property type="entry name" value="Cro/C1-type_HTH"/>
</dbReference>
<dbReference type="Proteomes" id="UP000182258">
    <property type="component" value="Unassembled WGS sequence"/>
</dbReference>
<dbReference type="AlphaFoldDB" id="A0A0F5Q1P4"/>
<sequence length="196" mass="21986">MGYKSEHLVSQVREVREALGLSQRALSERTGQTQSHISQIESGKMEPGLSSFIDMARALELELVLVPKKLVPGVTALMRSQATPDMHVHAGQPNDKRFARAERLVKKLKQVYGSSADLDRIEEYLRFLRRVNLSGQEMQLVRGEMDRLERYQVSPQAAPVVRDIAQTLQRLRNSVAHGVPNEPRAAYALDDGDDNA</sequence>
<name>A0A0F5Q1P4_9HYPH</name>
<dbReference type="Gene3D" id="1.10.260.40">
    <property type="entry name" value="lambda repressor-like DNA-binding domains"/>
    <property type="match status" value="1"/>
</dbReference>
<reference evidence="3 5" key="2">
    <citation type="submission" date="2016-10" db="EMBL/GenBank/DDBJ databases">
        <authorList>
            <person name="de Groot N.N."/>
        </authorList>
    </citation>
    <scope>NUCLEOTIDE SEQUENCE [LARGE SCALE GENOMIC DNA]</scope>
    <source>
        <strain evidence="3 5">CGMCC 1.10210</strain>
    </source>
</reference>
<accession>A0A0F5Q1P4</accession>
<dbReference type="CDD" id="cd00093">
    <property type="entry name" value="HTH_XRE"/>
    <property type="match status" value="1"/>
</dbReference>
<dbReference type="EMBL" id="FOMB01000045">
    <property type="protein sequence ID" value="SFD35736.1"/>
    <property type="molecule type" value="Genomic_DNA"/>
</dbReference>